<gene>
    <name evidence="1" type="ORF">V5799_018547</name>
</gene>
<dbReference type="AlphaFoldDB" id="A0AAQ4F072"/>
<protein>
    <submittedName>
        <fullName evidence="1">Uncharacterized protein</fullName>
    </submittedName>
</protein>
<evidence type="ECO:0000313" key="1">
    <source>
        <dbReference type="EMBL" id="KAK8780113.1"/>
    </source>
</evidence>
<dbReference type="EMBL" id="JARKHS020009178">
    <property type="protein sequence ID" value="KAK8780113.1"/>
    <property type="molecule type" value="Genomic_DNA"/>
</dbReference>
<dbReference type="Proteomes" id="UP001321473">
    <property type="component" value="Unassembled WGS sequence"/>
</dbReference>
<proteinExistence type="predicted"/>
<reference evidence="1 2" key="1">
    <citation type="journal article" date="2023" name="Arcadia Sci">
        <title>De novo assembly of a long-read Amblyomma americanum tick genome.</title>
        <authorList>
            <person name="Chou S."/>
            <person name="Poskanzer K.E."/>
            <person name="Rollins M."/>
            <person name="Thuy-Boun P.S."/>
        </authorList>
    </citation>
    <scope>NUCLEOTIDE SEQUENCE [LARGE SCALE GENOMIC DNA]</scope>
    <source>
        <strain evidence="1">F_SG_1</strain>
        <tissue evidence="1">Salivary glands</tissue>
    </source>
</reference>
<accession>A0AAQ4F072</accession>
<keyword evidence="2" id="KW-1185">Reference proteome</keyword>
<comment type="caution">
    <text evidence="1">The sequence shown here is derived from an EMBL/GenBank/DDBJ whole genome shotgun (WGS) entry which is preliminary data.</text>
</comment>
<evidence type="ECO:0000313" key="2">
    <source>
        <dbReference type="Proteomes" id="UP001321473"/>
    </source>
</evidence>
<organism evidence="1 2">
    <name type="scientific">Amblyomma americanum</name>
    <name type="common">Lone star tick</name>
    <dbReference type="NCBI Taxonomy" id="6943"/>
    <lineage>
        <taxon>Eukaryota</taxon>
        <taxon>Metazoa</taxon>
        <taxon>Ecdysozoa</taxon>
        <taxon>Arthropoda</taxon>
        <taxon>Chelicerata</taxon>
        <taxon>Arachnida</taxon>
        <taxon>Acari</taxon>
        <taxon>Parasitiformes</taxon>
        <taxon>Ixodida</taxon>
        <taxon>Ixodoidea</taxon>
        <taxon>Ixodidae</taxon>
        <taxon>Amblyomminae</taxon>
        <taxon>Amblyomma</taxon>
    </lineage>
</organism>
<sequence>MQGKRKSVDRQAVLIDRHTSATEVDKTSERHIGRATKTRLKQLPGPCKFITAEAFMLHSAVLDELARFSSIFGSPLR</sequence>
<name>A0AAQ4F072_AMBAM</name>